<reference evidence="2 3" key="1">
    <citation type="submission" date="2012-12" db="EMBL/GenBank/DDBJ databases">
        <title>Genome Assembly of Photobacterium sp. AK15.</title>
        <authorList>
            <person name="Khatri I."/>
            <person name="Vaidya B."/>
            <person name="Srinivas T.N.R."/>
            <person name="Subramanian S."/>
            <person name="Pinnaka A."/>
        </authorList>
    </citation>
    <scope>NUCLEOTIDE SEQUENCE [LARGE SCALE GENOMIC DNA]</scope>
    <source>
        <strain evidence="2 3">AK15</strain>
    </source>
</reference>
<dbReference type="SUPFAM" id="SSF55486">
    <property type="entry name" value="Metalloproteases ('zincins'), catalytic domain"/>
    <property type="match status" value="1"/>
</dbReference>
<evidence type="ECO:0000313" key="3">
    <source>
        <dbReference type="Proteomes" id="UP000011134"/>
    </source>
</evidence>
<comment type="caution">
    <text evidence="2">The sequence shown here is derived from an EMBL/GenBank/DDBJ whole genome shotgun (WGS) entry which is preliminary data.</text>
</comment>
<proteinExistence type="predicted"/>
<keyword evidence="1" id="KW-0732">Signal</keyword>
<dbReference type="Proteomes" id="UP000011134">
    <property type="component" value="Unassembled WGS sequence"/>
</dbReference>
<dbReference type="AlphaFoldDB" id="L8J6M6"/>
<name>L8J6M6_9GAMM</name>
<dbReference type="EMBL" id="AMZO01000026">
    <property type="protein sequence ID" value="ELR64431.1"/>
    <property type="molecule type" value="Genomic_DNA"/>
</dbReference>
<evidence type="ECO:0008006" key="4">
    <source>
        <dbReference type="Google" id="ProtNLM"/>
    </source>
</evidence>
<dbReference type="InterPro" id="IPR024079">
    <property type="entry name" value="MetalloPept_cat_dom_sf"/>
</dbReference>
<dbReference type="PATRIC" id="fig|1056511.3.peg.3530"/>
<evidence type="ECO:0000256" key="1">
    <source>
        <dbReference type="SAM" id="SignalP"/>
    </source>
</evidence>
<accession>L8J6M6</accession>
<evidence type="ECO:0000313" key="2">
    <source>
        <dbReference type="EMBL" id="ELR64431.1"/>
    </source>
</evidence>
<dbReference type="GO" id="GO:0008237">
    <property type="term" value="F:metallopeptidase activity"/>
    <property type="evidence" value="ECO:0007669"/>
    <property type="project" value="InterPro"/>
</dbReference>
<dbReference type="Gene3D" id="3.40.390.10">
    <property type="entry name" value="Collagenase (Catalytic Domain)"/>
    <property type="match status" value="1"/>
</dbReference>
<dbReference type="RefSeq" id="WP_007468048.1">
    <property type="nucleotide sequence ID" value="NZ_AMZO01000026.1"/>
</dbReference>
<gene>
    <name evidence="2" type="ORF">C942_02455</name>
</gene>
<keyword evidence="3" id="KW-1185">Reference proteome</keyword>
<organism evidence="2 3">
    <name type="scientific">Photobacterium marinum</name>
    <dbReference type="NCBI Taxonomy" id="1056511"/>
    <lineage>
        <taxon>Bacteria</taxon>
        <taxon>Pseudomonadati</taxon>
        <taxon>Pseudomonadota</taxon>
        <taxon>Gammaproteobacteria</taxon>
        <taxon>Vibrionales</taxon>
        <taxon>Vibrionaceae</taxon>
        <taxon>Photobacterium</taxon>
    </lineage>
</organism>
<protein>
    <recommendedName>
        <fullName evidence="4">Peptidase M10 metallopeptidase domain-containing protein</fullName>
    </recommendedName>
</protein>
<feature type="signal peptide" evidence="1">
    <location>
        <begin position="1"/>
        <end position="22"/>
    </location>
</feature>
<sequence>MFNKNLLAISISVTMLASPVWASSDFDSTSTRYETLQQKLVSQNNKLEIRLFNGSGMNYGNGHLPINAKLQDEDSRLTLTFDHVYYRNVDSIKNLLIAPSDGSNKITEPEFNAFLYHTIAPTISLVPYSFEANNARTEKSSKIPEITCYLDGIKDATTQELLAFNSDYSNDKRLSFTYACPIDTNYVDNDTFYNISWNVPSDAMYKFYKPAEKTQYRLALTRGDSNFARSDVNNLTPRLFMNMALKDVAVGGDYTIMPHALGPNGIFKFNIHLSSEAEIKQAKTTIEKMKTSLEALGYHPHVEFVDNWADSNVIIYKTPLPNAEHQNSMIRGGAQWVKLSNRNAMIFNSDFDLSTNFGSFVMLHELSHIIGLAHQTSDVESLMGQHNYLPVILAPSENSQPNTVFSYADAQVLAHIAQQMP</sequence>
<feature type="chain" id="PRO_5003992983" description="Peptidase M10 metallopeptidase domain-containing protein" evidence="1">
    <location>
        <begin position="23"/>
        <end position="421"/>
    </location>
</feature>